<dbReference type="eggNOG" id="ENOG502QWFR">
    <property type="taxonomic scope" value="Eukaryota"/>
</dbReference>
<dbReference type="Pfam" id="PF03478">
    <property type="entry name" value="Beta-prop_KIB1-4"/>
    <property type="match status" value="2"/>
</dbReference>
<dbReference type="Gene3D" id="2.130.10.10">
    <property type="entry name" value="YVTN repeat-like/Quinoprotein amine dehydrogenase"/>
    <property type="match status" value="1"/>
</dbReference>
<dbReference type="Proteomes" id="UP000008311">
    <property type="component" value="Unassembled WGS sequence"/>
</dbReference>
<dbReference type="PANTHER" id="PTHR33127:SF35">
    <property type="entry name" value="F-BOX DOMAIN-CONTAINING PROTEIN"/>
    <property type="match status" value="1"/>
</dbReference>
<keyword evidence="3" id="KW-1185">Reference proteome</keyword>
<name>B9T2T6_RICCO</name>
<feature type="domain" description="KIB1-4 beta-propeller" evidence="1">
    <location>
        <begin position="414"/>
        <end position="644"/>
    </location>
</feature>
<organism evidence="2 3">
    <name type="scientific">Ricinus communis</name>
    <name type="common">Castor bean</name>
    <dbReference type="NCBI Taxonomy" id="3988"/>
    <lineage>
        <taxon>Eukaryota</taxon>
        <taxon>Viridiplantae</taxon>
        <taxon>Streptophyta</taxon>
        <taxon>Embryophyta</taxon>
        <taxon>Tracheophyta</taxon>
        <taxon>Spermatophyta</taxon>
        <taxon>Magnoliopsida</taxon>
        <taxon>eudicotyledons</taxon>
        <taxon>Gunneridae</taxon>
        <taxon>Pentapetalae</taxon>
        <taxon>rosids</taxon>
        <taxon>fabids</taxon>
        <taxon>Malpighiales</taxon>
        <taxon>Euphorbiaceae</taxon>
        <taxon>Acalyphoideae</taxon>
        <taxon>Acalypheae</taxon>
        <taxon>Ricinus</taxon>
    </lineage>
</organism>
<dbReference type="InParanoid" id="B9T2T6"/>
<dbReference type="InterPro" id="IPR015943">
    <property type="entry name" value="WD40/YVTN_repeat-like_dom_sf"/>
</dbReference>
<protein>
    <recommendedName>
        <fullName evidence="1">KIB1-4 beta-propeller domain-containing protein</fullName>
    </recommendedName>
</protein>
<evidence type="ECO:0000313" key="2">
    <source>
        <dbReference type="EMBL" id="EEF29816.1"/>
    </source>
</evidence>
<dbReference type="AlphaFoldDB" id="B9T2T6"/>
<sequence length="690" mass="80157">MEDNGAAKRPEHERPPAPAGPYPWLVYCHGKGREDQTFWTISDPKRTALRRIPELDSKICWASSHGWCFFSDRARRHFFLWNPLTLEKIDLPDLQVYNIISSGYISSSPRETGCKILLFVGDHPSIMFLELGDKEWTEIDYSFLQTGKVVEYDHILRDPVYCNGKLYVFSYLTNSAIFVLDEINKGGVVLRSLNVEYQNIMSQLESLNFRRCFVEASGEIYGINILLGGYDSRVVDIEVRKIDFSRMAWEKVECVKDSVLFLDDHYSISCPEIRPEIQGNRLYFVLKDHKLYSYSIEDRSISLVSPYLPEDPFLSFWVMPDLRDYAGSRNREEIDACGEKQEIHQEAYFHRLPSDVITSLIIKRLNLVHYLNLRTTCSLFRSLAPPIQQKLCLQNHSSSPRLMFFEKDNICTFFEPKNSDKCYLHLPQQLAGCQICYSKDGWFMMSRGKNFFYCFNPLTGEILKFTDTTSVLELELICVGFSTSPTSSDCIAVTISKLNNLIEIYFAFRGDTKWVLEQIDDDTDFTFGGNSPVFYNGVFYYLGEKGNLAILEIIDDMVTWEVLWDLKSPRSHCHQNFLVECDGNLLSVFVGEFEGSVEVFRLSQSKMVWIRVENLGNYMVCVSRSSSFSSLAKAPGMENKIFFPRFYGENIVFYSLDTNKFHSFDRQKIPIEFYISREQLRCGWFEPRWY</sequence>
<dbReference type="InterPro" id="IPR005174">
    <property type="entry name" value="KIB1-4_b-propeller"/>
</dbReference>
<evidence type="ECO:0000259" key="1">
    <source>
        <dbReference type="Pfam" id="PF03478"/>
    </source>
</evidence>
<gene>
    <name evidence="2" type="ORF">RCOM_0082090</name>
</gene>
<dbReference type="EMBL" id="EQ974392">
    <property type="protein sequence ID" value="EEF29816.1"/>
    <property type="molecule type" value="Genomic_DNA"/>
</dbReference>
<proteinExistence type="predicted"/>
<feature type="domain" description="KIB1-4 beta-propeller" evidence="1">
    <location>
        <begin position="45"/>
        <end position="292"/>
    </location>
</feature>
<dbReference type="PANTHER" id="PTHR33127">
    <property type="entry name" value="TRANSMEMBRANE PROTEIN"/>
    <property type="match status" value="1"/>
</dbReference>
<evidence type="ECO:0000313" key="3">
    <source>
        <dbReference type="Proteomes" id="UP000008311"/>
    </source>
</evidence>
<dbReference type="SUPFAM" id="SSF50998">
    <property type="entry name" value="Quinoprotein alcohol dehydrogenase-like"/>
    <property type="match status" value="1"/>
</dbReference>
<dbReference type="InterPro" id="IPR011047">
    <property type="entry name" value="Quinoprotein_ADH-like_sf"/>
</dbReference>
<reference evidence="3" key="1">
    <citation type="journal article" date="2010" name="Nat. Biotechnol.">
        <title>Draft genome sequence of the oilseed species Ricinus communis.</title>
        <authorList>
            <person name="Chan A.P."/>
            <person name="Crabtree J."/>
            <person name="Zhao Q."/>
            <person name="Lorenzi H."/>
            <person name="Orvis J."/>
            <person name="Puiu D."/>
            <person name="Melake-Berhan A."/>
            <person name="Jones K.M."/>
            <person name="Redman J."/>
            <person name="Chen G."/>
            <person name="Cahoon E.B."/>
            <person name="Gedil M."/>
            <person name="Stanke M."/>
            <person name="Haas B.J."/>
            <person name="Wortman J.R."/>
            <person name="Fraser-Liggett C.M."/>
            <person name="Ravel J."/>
            <person name="Rabinowicz P.D."/>
        </authorList>
    </citation>
    <scope>NUCLEOTIDE SEQUENCE [LARGE SCALE GENOMIC DNA]</scope>
    <source>
        <strain evidence="3">cv. Hale</strain>
    </source>
</reference>
<accession>B9T2T6</accession>